<protein>
    <submittedName>
        <fullName evidence="3">Uncharacterized protein</fullName>
    </submittedName>
</protein>
<feature type="transmembrane region" description="Helical" evidence="2">
    <location>
        <begin position="305"/>
        <end position="327"/>
    </location>
</feature>
<evidence type="ECO:0000313" key="3">
    <source>
        <dbReference type="EMBL" id="KAK4174194.1"/>
    </source>
</evidence>
<feature type="compositionally biased region" description="Polar residues" evidence="1">
    <location>
        <begin position="17"/>
        <end position="39"/>
    </location>
</feature>
<keyword evidence="2" id="KW-0472">Membrane</keyword>
<keyword evidence="4" id="KW-1185">Reference proteome</keyword>
<feature type="transmembrane region" description="Helical" evidence="2">
    <location>
        <begin position="361"/>
        <end position="387"/>
    </location>
</feature>
<dbReference type="Pfam" id="PF20246">
    <property type="entry name" value="DUF6601"/>
    <property type="match status" value="1"/>
</dbReference>
<gene>
    <name evidence="3" type="ORF">QBC36DRAFT_334171</name>
</gene>
<keyword evidence="2" id="KW-1133">Transmembrane helix</keyword>
<sequence>MAATQTQTEQRPKTVRASKSVSFWSSTSPSKTATGTATPPESLHDEILPHKHGGARTNAGFTGLALEFNKQLAYAKPTDEKGIEIPSAQRVFRARDPNKQYLPGQPRIRFGEFKYNVDGEEGTLTGYLKRWHLTPDLDDLLPFMRYVFVQTPAYEHINTLHHHAAHGRKIIVDEEPGLHLVWYYEQIFMKPIPKYFYSKAFWDWVKEYDKKLEKACVGFMRTYYYIIGFEIDFHEACEKRLIPKKDDGEFPTYEEWCLFMVPFSVVGDDFVNRRYHYGELRLTRINRTAMFFRFKLAYFHLLPQWGAYLSHILAPLITAFAVCSVILNSMQVTLAAIEVANETDHVIPDPVGWRRFMNVSLYFPVIVILSIALVIGAALMGMFAMGLKDLFKGNSVREKKKAGYANVGRKSHGIIW</sequence>
<dbReference type="Proteomes" id="UP001302321">
    <property type="component" value="Unassembled WGS sequence"/>
</dbReference>
<dbReference type="EMBL" id="MU866295">
    <property type="protein sequence ID" value="KAK4174194.1"/>
    <property type="molecule type" value="Genomic_DNA"/>
</dbReference>
<organism evidence="3 4">
    <name type="scientific">Triangularia setosa</name>
    <dbReference type="NCBI Taxonomy" id="2587417"/>
    <lineage>
        <taxon>Eukaryota</taxon>
        <taxon>Fungi</taxon>
        <taxon>Dikarya</taxon>
        <taxon>Ascomycota</taxon>
        <taxon>Pezizomycotina</taxon>
        <taxon>Sordariomycetes</taxon>
        <taxon>Sordariomycetidae</taxon>
        <taxon>Sordariales</taxon>
        <taxon>Podosporaceae</taxon>
        <taxon>Triangularia</taxon>
    </lineage>
</organism>
<evidence type="ECO:0000313" key="4">
    <source>
        <dbReference type="Proteomes" id="UP001302321"/>
    </source>
</evidence>
<name>A0AAN6W2H0_9PEZI</name>
<evidence type="ECO:0000256" key="1">
    <source>
        <dbReference type="SAM" id="MobiDB-lite"/>
    </source>
</evidence>
<keyword evidence="2" id="KW-0812">Transmembrane</keyword>
<accession>A0AAN6W2H0</accession>
<reference evidence="3" key="2">
    <citation type="submission" date="2023-05" db="EMBL/GenBank/DDBJ databases">
        <authorList>
            <consortium name="Lawrence Berkeley National Laboratory"/>
            <person name="Steindorff A."/>
            <person name="Hensen N."/>
            <person name="Bonometti L."/>
            <person name="Westerberg I."/>
            <person name="Brannstrom I.O."/>
            <person name="Guillou S."/>
            <person name="Cros-Aarteil S."/>
            <person name="Calhoun S."/>
            <person name="Haridas S."/>
            <person name="Kuo A."/>
            <person name="Mondo S."/>
            <person name="Pangilinan J."/>
            <person name="Riley R."/>
            <person name="Labutti K."/>
            <person name="Andreopoulos B."/>
            <person name="Lipzen A."/>
            <person name="Chen C."/>
            <person name="Yanf M."/>
            <person name="Daum C."/>
            <person name="Ng V."/>
            <person name="Clum A."/>
            <person name="Ohm R."/>
            <person name="Martin F."/>
            <person name="Silar P."/>
            <person name="Natvig D."/>
            <person name="Lalanne C."/>
            <person name="Gautier V."/>
            <person name="Ament-Velasquez S.L."/>
            <person name="Kruys A."/>
            <person name="Hutchinson M.I."/>
            <person name="Powell A.J."/>
            <person name="Barry K."/>
            <person name="Miller A.N."/>
            <person name="Grigoriev I.V."/>
            <person name="Debuchy R."/>
            <person name="Gladieux P."/>
            <person name="Thoren M.H."/>
            <person name="Johannesson H."/>
        </authorList>
    </citation>
    <scope>NUCLEOTIDE SEQUENCE</scope>
    <source>
        <strain evidence="3">CBS 892.96</strain>
    </source>
</reference>
<dbReference type="AlphaFoldDB" id="A0AAN6W2H0"/>
<dbReference type="PANTHER" id="PTHR34414:SF1">
    <property type="entry name" value="SUBTILISIN-LIKE SERINE PROTEASE"/>
    <property type="match status" value="1"/>
</dbReference>
<dbReference type="InterPro" id="IPR046536">
    <property type="entry name" value="DUF6601"/>
</dbReference>
<dbReference type="PANTHER" id="PTHR34414">
    <property type="entry name" value="HET DOMAIN-CONTAINING PROTEIN-RELATED"/>
    <property type="match status" value="1"/>
</dbReference>
<feature type="region of interest" description="Disordered" evidence="1">
    <location>
        <begin position="1"/>
        <end position="43"/>
    </location>
</feature>
<evidence type="ECO:0000256" key="2">
    <source>
        <dbReference type="SAM" id="Phobius"/>
    </source>
</evidence>
<comment type="caution">
    <text evidence="3">The sequence shown here is derived from an EMBL/GenBank/DDBJ whole genome shotgun (WGS) entry which is preliminary data.</text>
</comment>
<proteinExistence type="predicted"/>
<reference evidence="3" key="1">
    <citation type="journal article" date="2023" name="Mol. Phylogenet. Evol.">
        <title>Genome-scale phylogeny and comparative genomics of the fungal order Sordariales.</title>
        <authorList>
            <person name="Hensen N."/>
            <person name="Bonometti L."/>
            <person name="Westerberg I."/>
            <person name="Brannstrom I.O."/>
            <person name="Guillou S."/>
            <person name="Cros-Aarteil S."/>
            <person name="Calhoun S."/>
            <person name="Haridas S."/>
            <person name="Kuo A."/>
            <person name="Mondo S."/>
            <person name="Pangilinan J."/>
            <person name="Riley R."/>
            <person name="LaButti K."/>
            <person name="Andreopoulos B."/>
            <person name="Lipzen A."/>
            <person name="Chen C."/>
            <person name="Yan M."/>
            <person name="Daum C."/>
            <person name="Ng V."/>
            <person name="Clum A."/>
            <person name="Steindorff A."/>
            <person name="Ohm R.A."/>
            <person name="Martin F."/>
            <person name="Silar P."/>
            <person name="Natvig D.O."/>
            <person name="Lalanne C."/>
            <person name="Gautier V."/>
            <person name="Ament-Velasquez S.L."/>
            <person name="Kruys A."/>
            <person name="Hutchinson M.I."/>
            <person name="Powell A.J."/>
            <person name="Barry K."/>
            <person name="Miller A.N."/>
            <person name="Grigoriev I.V."/>
            <person name="Debuchy R."/>
            <person name="Gladieux P."/>
            <person name="Hiltunen Thoren M."/>
            <person name="Johannesson H."/>
        </authorList>
    </citation>
    <scope>NUCLEOTIDE SEQUENCE</scope>
    <source>
        <strain evidence="3">CBS 892.96</strain>
    </source>
</reference>